<organism evidence="2 3">
    <name type="scientific">Bimuria novae-zelandiae CBS 107.79</name>
    <dbReference type="NCBI Taxonomy" id="1447943"/>
    <lineage>
        <taxon>Eukaryota</taxon>
        <taxon>Fungi</taxon>
        <taxon>Dikarya</taxon>
        <taxon>Ascomycota</taxon>
        <taxon>Pezizomycotina</taxon>
        <taxon>Dothideomycetes</taxon>
        <taxon>Pleosporomycetidae</taxon>
        <taxon>Pleosporales</taxon>
        <taxon>Massarineae</taxon>
        <taxon>Didymosphaeriaceae</taxon>
        <taxon>Bimuria</taxon>
    </lineage>
</organism>
<dbReference type="Proteomes" id="UP000800036">
    <property type="component" value="Unassembled WGS sequence"/>
</dbReference>
<dbReference type="OrthoDB" id="3792558at2759"/>
<proteinExistence type="predicted"/>
<dbReference type="EMBL" id="ML976670">
    <property type="protein sequence ID" value="KAF1975432.1"/>
    <property type="molecule type" value="Genomic_DNA"/>
</dbReference>
<keyword evidence="3" id="KW-1185">Reference proteome</keyword>
<evidence type="ECO:0000313" key="2">
    <source>
        <dbReference type="EMBL" id="KAF1975432.1"/>
    </source>
</evidence>
<dbReference type="Gene3D" id="3.30.420.10">
    <property type="entry name" value="Ribonuclease H-like superfamily/Ribonuclease H"/>
    <property type="match status" value="1"/>
</dbReference>
<evidence type="ECO:0000256" key="1">
    <source>
        <dbReference type="SAM" id="MobiDB-lite"/>
    </source>
</evidence>
<dbReference type="GO" id="GO:0003676">
    <property type="term" value="F:nucleic acid binding"/>
    <property type="evidence" value="ECO:0007669"/>
    <property type="project" value="InterPro"/>
</dbReference>
<dbReference type="AlphaFoldDB" id="A0A6A5VHV6"/>
<protein>
    <recommendedName>
        <fullName evidence="4">Tc1-like transposase DDE domain-containing protein</fullName>
    </recommendedName>
</protein>
<feature type="region of interest" description="Disordered" evidence="1">
    <location>
        <begin position="27"/>
        <end position="60"/>
    </location>
</feature>
<sequence length="419" mass="48220">MSAGVSQYNLAKKLSITQSGLSRLLTRTKERSEASKLPLWDPQLYATEPGRGPPEQPLSQEQKDAIIAVATQGRDTREKQSWQAISDGDFDHLNLPIKLSVTRFENIMYEAGYARRAPGFKPTLDDAQRERRFQWALAHNPDLYEYSDGLGFDFRRVIYTDETPARVGEQRGMKRAWARHSEIYDPAVKRPKIRNNCALQFYGSFTYDAKGPYHIYGKESTEQKKLAKQALDEENQRNKEQREKLVPQARAALRELGDANANSRAWAWAKRHELKRGDRSRGGIDGYRHREEVLKPLLVPWINSLYEEGRAPVLLEDGAPAHTSKIALEYLEVSHINKLAWPGHSPDVNAEEHAWPWIRRHITQDFMPSTCEQQCRAQWAYEWEQMPQEIVNKWILSIPKVVRQIIAHRGDNSFHDGGG</sequence>
<reference evidence="2" key="1">
    <citation type="journal article" date="2020" name="Stud. Mycol.">
        <title>101 Dothideomycetes genomes: a test case for predicting lifestyles and emergence of pathogens.</title>
        <authorList>
            <person name="Haridas S."/>
            <person name="Albert R."/>
            <person name="Binder M."/>
            <person name="Bloem J."/>
            <person name="Labutti K."/>
            <person name="Salamov A."/>
            <person name="Andreopoulos B."/>
            <person name="Baker S."/>
            <person name="Barry K."/>
            <person name="Bills G."/>
            <person name="Bluhm B."/>
            <person name="Cannon C."/>
            <person name="Castanera R."/>
            <person name="Culley D."/>
            <person name="Daum C."/>
            <person name="Ezra D."/>
            <person name="Gonzalez J."/>
            <person name="Henrissat B."/>
            <person name="Kuo A."/>
            <person name="Liang C."/>
            <person name="Lipzen A."/>
            <person name="Lutzoni F."/>
            <person name="Magnuson J."/>
            <person name="Mondo S."/>
            <person name="Nolan M."/>
            <person name="Ohm R."/>
            <person name="Pangilinan J."/>
            <person name="Park H.-J."/>
            <person name="Ramirez L."/>
            <person name="Alfaro M."/>
            <person name="Sun H."/>
            <person name="Tritt A."/>
            <person name="Yoshinaga Y."/>
            <person name="Zwiers L.-H."/>
            <person name="Turgeon B."/>
            <person name="Goodwin S."/>
            <person name="Spatafora J."/>
            <person name="Crous P."/>
            <person name="Grigoriev I."/>
        </authorList>
    </citation>
    <scope>NUCLEOTIDE SEQUENCE</scope>
    <source>
        <strain evidence="2">CBS 107.79</strain>
    </source>
</reference>
<name>A0A6A5VHV6_9PLEO</name>
<accession>A0A6A5VHV6</accession>
<evidence type="ECO:0000313" key="3">
    <source>
        <dbReference type="Proteomes" id="UP000800036"/>
    </source>
</evidence>
<evidence type="ECO:0008006" key="4">
    <source>
        <dbReference type="Google" id="ProtNLM"/>
    </source>
</evidence>
<gene>
    <name evidence="2" type="ORF">BU23DRAFT_552398</name>
</gene>
<dbReference type="InterPro" id="IPR036397">
    <property type="entry name" value="RNaseH_sf"/>
</dbReference>